<keyword evidence="1" id="KW-0472">Membrane</keyword>
<dbReference type="RefSeq" id="WP_129462227.1">
    <property type="nucleotide sequence ID" value="NZ_SBKN01000008.1"/>
</dbReference>
<evidence type="ECO:0000313" key="2">
    <source>
        <dbReference type="EMBL" id="RXR21477.1"/>
    </source>
</evidence>
<gene>
    <name evidence="2" type="ORF">EQG61_12190</name>
</gene>
<dbReference type="AlphaFoldDB" id="A0A4Q1K7K6"/>
<dbReference type="PROSITE" id="PS51257">
    <property type="entry name" value="PROKAR_LIPOPROTEIN"/>
    <property type="match status" value="1"/>
</dbReference>
<comment type="caution">
    <text evidence="2">The sequence shown here is derived from an EMBL/GenBank/DDBJ whole genome shotgun (WGS) entry which is preliminary data.</text>
</comment>
<feature type="transmembrane region" description="Helical" evidence="1">
    <location>
        <begin position="116"/>
        <end position="138"/>
    </location>
</feature>
<dbReference type="Proteomes" id="UP000289857">
    <property type="component" value="Unassembled WGS sequence"/>
</dbReference>
<organism evidence="2 3">
    <name type="scientific">Flavobacterium stagni</name>
    <dbReference type="NCBI Taxonomy" id="2506421"/>
    <lineage>
        <taxon>Bacteria</taxon>
        <taxon>Pseudomonadati</taxon>
        <taxon>Bacteroidota</taxon>
        <taxon>Flavobacteriia</taxon>
        <taxon>Flavobacteriales</taxon>
        <taxon>Flavobacteriaceae</taxon>
        <taxon>Flavobacterium</taxon>
    </lineage>
</organism>
<evidence type="ECO:0000313" key="3">
    <source>
        <dbReference type="Proteomes" id="UP000289857"/>
    </source>
</evidence>
<evidence type="ECO:0000256" key="1">
    <source>
        <dbReference type="SAM" id="Phobius"/>
    </source>
</evidence>
<proteinExistence type="predicted"/>
<keyword evidence="3" id="KW-1185">Reference proteome</keyword>
<accession>A0A4Q1K7K6</accession>
<sequence>METPLRHSRSLNAIVYITFGCILLLYFDFFHPEATVTPEQSIQYYEYQISGASYRSHRSYENVYLVTTASGEKYRFFFPPDLPEINPQAPIALVKTACLGKLKTIRIATTDYSVSFLTHPACFFVIALFLGISFAYRVRPNNRNTAFLGIAVTFVYLGMFAYLYFN</sequence>
<protein>
    <submittedName>
        <fullName evidence="2">Uncharacterized protein</fullName>
    </submittedName>
</protein>
<feature type="transmembrane region" description="Helical" evidence="1">
    <location>
        <begin position="145"/>
        <end position="165"/>
    </location>
</feature>
<feature type="transmembrane region" description="Helical" evidence="1">
    <location>
        <begin position="12"/>
        <end position="30"/>
    </location>
</feature>
<keyword evidence="1" id="KW-1133">Transmembrane helix</keyword>
<dbReference type="EMBL" id="SBKN01000008">
    <property type="protein sequence ID" value="RXR21477.1"/>
    <property type="molecule type" value="Genomic_DNA"/>
</dbReference>
<reference evidence="3" key="1">
    <citation type="submission" date="2019-01" db="EMBL/GenBank/DDBJ databases">
        <title>Cytophagaceae bacterium strain CAR-16.</title>
        <authorList>
            <person name="Chen W.-M."/>
        </authorList>
    </citation>
    <scope>NUCLEOTIDE SEQUENCE [LARGE SCALE GENOMIC DNA]</scope>
    <source>
        <strain evidence="3">WWJ-16</strain>
    </source>
</reference>
<name>A0A4Q1K7K6_9FLAO</name>
<keyword evidence="1" id="KW-0812">Transmembrane</keyword>